<keyword evidence="1" id="KW-0472">Membrane</keyword>
<dbReference type="EMBL" id="VYZN01000042">
    <property type="protein sequence ID" value="KAE9530951.1"/>
    <property type="molecule type" value="Genomic_DNA"/>
</dbReference>
<keyword evidence="3" id="KW-1185">Reference proteome</keyword>
<protein>
    <submittedName>
        <fullName evidence="2">Uncharacterized protein</fullName>
    </submittedName>
</protein>
<feature type="transmembrane region" description="Helical" evidence="1">
    <location>
        <begin position="32"/>
        <end position="51"/>
    </location>
</feature>
<comment type="caution">
    <text evidence="2">The sequence shown here is derived from an EMBL/GenBank/DDBJ whole genome shotgun (WGS) entry which is preliminary data.</text>
</comment>
<gene>
    <name evidence="2" type="ORF">AGLY_011413</name>
</gene>
<evidence type="ECO:0000313" key="3">
    <source>
        <dbReference type="Proteomes" id="UP000475862"/>
    </source>
</evidence>
<keyword evidence="1" id="KW-0812">Transmembrane</keyword>
<evidence type="ECO:0000256" key="1">
    <source>
        <dbReference type="SAM" id="Phobius"/>
    </source>
</evidence>
<accession>A0A6G0TFI5</accession>
<dbReference type="Proteomes" id="UP000475862">
    <property type="component" value="Unassembled WGS sequence"/>
</dbReference>
<name>A0A6G0TFI5_APHGL</name>
<keyword evidence="1" id="KW-1133">Transmembrane helix</keyword>
<evidence type="ECO:0000313" key="2">
    <source>
        <dbReference type="EMBL" id="KAE9530951.1"/>
    </source>
</evidence>
<sequence length="186" mass="21288">MYVRACRINVCVYKSLRIICIPISHYTLTQLSVIPTVYIDTIIGLLILFKLNSVKAIKKKFVKYIQQLFNLYRAIHQLEHAIEIFNEYSKKDFHIANVLMFCKMTINRKWITHYQNNQPSTAVKILIAYYSRAVTGDSDGKIGGKSSTHPDPKNLLSNTCNNCKAVSRTEDRGQPVFIMLNITPSA</sequence>
<proteinExistence type="predicted"/>
<organism evidence="2 3">
    <name type="scientific">Aphis glycines</name>
    <name type="common">Soybean aphid</name>
    <dbReference type="NCBI Taxonomy" id="307491"/>
    <lineage>
        <taxon>Eukaryota</taxon>
        <taxon>Metazoa</taxon>
        <taxon>Ecdysozoa</taxon>
        <taxon>Arthropoda</taxon>
        <taxon>Hexapoda</taxon>
        <taxon>Insecta</taxon>
        <taxon>Pterygota</taxon>
        <taxon>Neoptera</taxon>
        <taxon>Paraneoptera</taxon>
        <taxon>Hemiptera</taxon>
        <taxon>Sternorrhyncha</taxon>
        <taxon>Aphidomorpha</taxon>
        <taxon>Aphidoidea</taxon>
        <taxon>Aphididae</taxon>
        <taxon>Aphidini</taxon>
        <taxon>Aphis</taxon>
        <taxon>Aphis</taxon>
    </lineage>
</organism>
<dbReference type="AlphaFoldDB" id="A0A6G0TFI5"/>
<reference evidence="2 3" key="1">
    <citation type="submission" date="2019-08" db="EMBL/GenBank/DDBJ databases">
        <title>The genome of the soybean aphid Biotype 1, its phylome, world population structure and adaptation to the North American continent.</title>
        <authorList>
            <person name="Giordano R."/>
            <person name="Donthu R.K."/>
            <person name="Hernandez A.G."/>
            <person name="Wright C.L."/>
            <person name="Zimin A.V."/>
        </authorList>
    </citation>
    <scope>NUCLEOTIDE SEQUENCE [LARGE SCALE GENOMIC DNA]</scope>
    <source>
        <tissue evidence="2">Whole aphids</tissue>
    </source>
</reference>